<evidence type="ECO:0000313" key="6">
    <source>
        <dbReference type="EMBL" id="MDF0591792.1"/>
    </source>
</evidence>
<sequence>MMELCALFPPEWLRGKAKETELIKRERKIDPVYMFWSLSIGYGVFLHRTLAALKRDYERYSNQILSDSSWYYRFTPELVAFLRECVVRGVEYSAQEPGRTLSDRLSVFEDVVIQDSTVVRLHSKLAKIWPATRSRKVAAGVKISVLTSAVACSPKSVALFSEKTNEIKTLRIGPWIKDRILLIDLGFYKYQMFTRIKENGGYFVSRLKSNANPLIIETHRTCRGRS</sequence>
<dbReference type="EMBL" id="JARFPK010000065">
    <property type="protein sequence ID" value="MDF0591792.1"/>
    <property type="molecule type" value="Genomic_DNA"/>
</dbReference>
<organism evidence="6 7">
    <name type="scientific">Candidatus Methanocrinis natronophilus</name>
    <dbReference type="NCBI Taxonomy" id="3033396"/>
    <lineage>
        <taxon>Archaea</taxon>
        <taxon>Methanobacteriati</taxon>
        <taxon>Methanobacteriota</taxon>
        <taxon>Stenosarchaea group</taxon>
        <taxon>Methanomicrobia</taxon>
        <taxon>Methanotrichales</taxon>
        <taxon>Methanotrichaceae</taxon>
        <taxon>Methanocrinis</taxon>
    </lineage>
</organism>
<keyword evidence="4" id="KW-0233">DNA recombination</keyword>
<feature type="domain" description="Transposase IS4-like" evidence="5">
    <location>
        <begin position="109"/>
        <end position="216"/>
    </location>
</feature>
<accession>A0ABT5XB67</accession>
<dbReference type="RefSeq" id="WP_316967518.1">
    <property type="nucleotide sequence ID" value="NZ_JARFPK010000065.1"/>
</dbReference>
<evidence type="ECO:0000256" key="4">
    <source>
        <dbReference type="ARBA" id="ARBA00023172"/>
    </source>
</evidence>
<evidence type="ECO:0000256" key="1">
    <source>
        <dbReference type="ARBA" id="ARBA00010075"/>
    </source>
</evidence>
<keyword evidence="2" id="KW-0815">Transposition</keyword>
<keyword evidence="3" id="KW-0238">DNA-binding</keyword>
<dbReference type="Proteomes" id="UP001220010">
    <property type="component" value="Unassembled WGS sequence"/>
</dbReference>
<evidence type="ECO:0000259" key="5">
    <source>
        <dbReference type="Pfam" id="PF01609"/>
    </source>
</evidence>
<comment type="caution">
    <text evidence="6">The sequence shown here is derived from an EMBL/GenBank/DDBJ whole genome shotgun (WGS) entry which is preliminary data.</text>
</comment>
<feature type="non-terminal residue" evidence="6">
    <location>
        <position position="226"/>
    </location>
</feature>
<evidence type="ECO:0000256" key="2">
    <source>
        <dbReference type="ARBA" id="ARBA00022578"/>
    </source>
</evidence>
<proteinExistence type="inferred from homology"/>
<dbReference type="SUPFAM" id="SSF53098">
    <property type="entry name" value="Ribonuclease H-like"/>
    <property type="match status" value="1"/>
</dbReference>
<reference evidence="6 7" key="1">
    <citation type="submission" date="2023-03" db="EMBL/GenBank/DDBJ databases">
        <title>WGS of Methanotrichaceae archaeon Mx.</title>
        <authorList>
            <person name="Sorokin D.Y."/>
            <person name="Merkel A.Y."/>
        </authorList>
    </citation>
    <scope>NUCLEOTIDE SEQUENCE [LARGE SCALE GENOMIC DNA]</scope>
    <source>
        <strain evidence="6 7">Mx</strain>
    </source>
</reference>
<dbReference type="InterPro" id="IPR047952">
    <property type="entry name" value="Transpos_IS4"/>
</dbReference>
<dbReference type="PANTHER" id="PTHR33258">
    <property type="entry name" value="TRANSPOSASE INSL FOR INSERTION SEQUENCE ELEMENT IS186A-RELATED"/>
    <property type="match status" value="1"/>
</dbReference>
<dbReference type="InterPro" id="IPR012337">
    <property type="entry name" value="RNaseH-like_sf"/>
</dbReference>
<keyword evidence="7" id="KW-1185">Reference proteome</keyword>
<gene>
    <name evidence="6" type="ORF">P0O15_11550</name>
</gene>
<protein>
    <submittedName>
        <fullName evidence="6">IS4 family transposase</fullName>
    </submittedName>
</protein>
<comment type="similarity">
    <text evidence="1">Belongs to the transposase 11 family.</text>
</comment>
<name>A0ABT5XB67_9EURY</name>
<evidence type="ECO:0000256" key="3">
    <source>
        <dbReference type="ARBA" id="ARBA00023125"/>
    </source>
</evidence>
<dbReference type="NCBIfam" id="NF033592">
    <property type="entry name" value="transpos_IS4_1"/>
    <property type="match status" value="1"/>
</dbReference>
<dbReference type="PANTHER" id="PTHR33258:SF1">
    <property type="entry name" value="TRANSPOSASE INSL FOR INSERTION SEQUENCE ELEMENT IS186A-RELATED"/>
    <property type="match status" value="1"/>
</dbReference>
<dbReference type="InterPro" id="IPR002559">
    <property type="entry name" value="Transposase_11"/>
</dbReference>
<evidence type="ECO:0000313" key="7">
    <source>
        <dbReference type="Proteomes" id="UP001220010"/>
    </source>
</evidence>
<dbReference type="Pfam" id="PF01609">
    <property type="entry name" value="DDE_Tnp_1"/>
    <property type="match status" value="1"/>
</dbReference>